<dbReference type="Gene3D" id="3.40.50.2300">
    <property type="match status" value="1"/>
</dbReference>
<gene>
    <name evidence="1" type="ORF">LPB303_09950</name>
</gene>
<organism evidence="1 2">
    <name type="scientific">Polaribacter atrinae</name>
    <dbReference type="NCBI Taxonomy" id="1333662"/>
    <lineage>
        <taxon>Bacteria</taxon>
        <taxon>Pseudomonadati</taxon>
        <taxon>Bacteroidota</taxon>
        <taxon>Flavobacteriia</taxon>
        <taxon>Flavobacteriales</taxon>
        <taxon>Flavobacteriaceae</taxon>
    </lineage>
</organism>
<protein>
    <submittedName>
        <fullName evidence="1">Protein-tyrosine-phosphatase</fullName>
    </submittedName>
</protein>
<dbReference type="Proteomes" id="UP000076923">
    <property type="component" value="Unassembled WGS sequence"/>
</dbReference>
<reference evidence="1 2" key="1">
    <citation type="submission" date="2016-02" db="EMBL/GenBank/DDBJ databases">
        <title>Draft genome sequence of Polaribacter atrinae KACC17473.</title>
        <authorList>
            <person name="Shin S.-K."/>
            <person name="Yi H."/>
        </authorList>
    </citation>
    <scope>NUCLEOTIDE SEQUENCE [LARGE SCALE GENOMIC DNA]</scope>
    <source>
        <strain evidence="1 2">KACC 17473</strain>
    </source>
</reference>
<accession>A0A176TBA9</accession>
<dbReference type="OrthoDB" id="9793058at2"/>
<evidence type="ECO:0000313" key="1">
    <source>
        <dbReference type="EMBL" id="OAD44971.1"/>
    </source>
</evidence>
<dbReference type="InterPro" id="IPR036196">
    <property type="entry name" value="Ptyr_pPase_sf"/>
</dbReference>
<name>A0A176TBA9_9FLAO</name>
<dbReference type="EMBL" id="LVWE01000033">
    <property type="protein sequence ID" value="OAD44971.1"/>
    <property type="molecule type" value="Genomic_DNA"/>
</dbReference>
<dbReference type="RefSeq" id="WP_068449879.1">
    <property type="nucleotide sequence ID" value="NZ_CANKUV010000017.1"/>
</dbReference>
<evidence type="ECO:0000313" key="2">
    <source>
        <dbReference type="Proteomes" id="UP000076923"/>
    </source>
</evidence>
<comment type="caution">
    <text evidence="1">The sequence shown here is derived from an EMBL/GenBank/DDBJ whole genome shotgun (WGS) entry which is preliminary data.</text>
</comment>
<dbReference type="AlphaFoldDB" id="A0A176TBA9"/>
<dbReference type="STRING" id="1333662.LPB303_09950"/>
<dbReference type="PANTHER" id="PTHR43428">
    <property type="entry name" value="ARSENATE REDUCTASE"/>
    <property type="match status" value="1"/>
</dbReference>
<keyword evidence="2" id="KW-1185">Reference proteome</keyword>
<dbReference type="PANTHER" id="PTHR43428:SF1">
    <property type="entry name" value="ARSENATE REDUCTASE"/>
    <property type="match status" value="1"/>
</dbReference>
<dbReference type="SUPFAM" id="SSF52788">
    <property type="entry name" value="Phosphotyrosine protein phosphatases I"/>
    <property type="match status" value="1"/>
</dbReference>
<proteinExistence type="predicted"/>
<sequence length="210" mass="23651">MITTQTTLFSEIENVIKGLTPETISEERKTVLQPLADFIQDKVRNQQKININFICTHNSRRSHLSQVWAQAMANYFNIKNVFCYSGGTEATALFPMAAETLKNAGFKIKTIAETNNPIYSIKYADNAHPIIGFSKKLDDDFNPKSEFAAIMTCSQADGGCPFIAGAEKRIPITFDDPKTFDNTPQQAEKYQERSLQIATELFYVFSQVNL</sequence>